<accession>A0A0C3EW53</accession>
<feature type="compositionally biased region" description="Gly residues" evidence="1">
    <location>
        <begin position="130"/>
        <end position="141"/>
    </location>
</feature>
<proteinExistence type="predicted"/>
<feature type="compositionally biased region" description="Basic and acidic residues" evidence="1">
    <location>
        <begin position="249"/>
        <end position="261"/>
    </location>
</feature>
<feature type="domain" description="DUF7721" evidence="2">
    <location>
        <begin position="347"/>
        <end position="426"/>
    </location>
</feature>
<dbReference type="Proteomes" id="UP000054166">
    <property type="component" value="Unassembled WGS sequence"/>
</dbReference>
<dbReference type="Pfam" id="PF24845">
    <property type="entry name" value="DUF7721"/>
    <property type="match status" value="1"/>
</dbReference>
<dbReference type="OrthoDB" id="2290255at2759"/>
<feature type="compositionally biased region" description="Gly residues" evidence="1">
    <location>
        <begin position="208"/>
        <end position="225"/>
    </location>
</feature>
<reference evidence="3 4" key="1">
    <citation type="submission" date="2014-04" db="EMBL/GenBank/DDBJ databases">
        <authorList>
            <consortium name="DOE Joint Genome Institute"/>
            <person name="Kuo A."/>
            <person name="Tarkka M."/>
            <person name="Buscot F."/>
            <person name="Kohler A."/>
            <person name="Nagy L.G."/>
            <person name="Floudas D."/>
            <person name="Copeland A."/>
            <person name="Barry K.W."/>
            <person name="Cichocki N."/>
            <person name="Veneault-Fourrey C."/>
            <person name="LaButti K."/>
            <person name="Lindquist E.A."/>
            <person name="Lipzen A."/>
            <person name="Lundell T."/>
            <person name="Morin E."/>
            <person name="Murat C."/>
            <person name="Sun H."/>
            <person name="Tunlid A."/>
            <person name="Henrissat B."/>
            <person name="Grigoriev I.V."/>
            <person name="Hibbett D.S."/>
            <person name="Martin F."/>
            <person name="Nordberg H.P."/>
            <person name="Cantor M.N."/>
            <person name="Hua S.X."/>
        </authorList>
    </citation>
    <scope>NUCLEOTIDE SEQUENCE [LARGE SCALE GENOMIC DNA]</scope>
    <source>
        <strain evidence="3 4">F 1598</strain>
    </source>
</reference>
<name>A0A0C3EW53_PILCF</name>
<feature type="compositionally biased region" description="Basic and acidic residues" evidence="1">
    <location>
        <begin position="193"/>
        <end position="204"/>
    </location>
</feature>
<dbReference type="InParanoid" id="A0A0C3EW53"/>
<reference evidence="4" key="2">
    <citation type="submission" date="2015-01" db="EMBL/GenBank/DDBJ databases">
        <title>Evolutionary Origins and Diversification of the Mycorrhizal Mutualists.</title>
        <authorList>
            <consortium name="DOE Joint Genome Institute"/>
            <consortium name="Mycorrhizal Genomics Consortium"/>
            <person name="Kohler A."/>
            <person name="Kuo A."/>
            <person name="Nagy L.G."/>
            <person name="Floudas D."/>
            <person name="Copeland A."/>
            <person name="Barry K.W."/>
            <person name="Cichocki N."/>
            <person name="Veneault-Fourrey C."/>
            <person name="LaButti K."/>
            <person name="Lindquist E.A."/>
            <person name="Lipzen A."/>
            <person name="Lundell T."/>
            <person name="Morin E."/>
            <person name="Murat C."/>
            <person name="Riley R."/>
            <person name="Ohm R."/>
            <person name="Sun H."/>
            <person name="Tunlid A."/>
            <person name="Henrissat B."/>
            <person name="Grigoriev I.V."/>
            <person name="Hibbett D.S."/>
            <person name="Martin F."/>
        </authorList>
    </citation>
    <scope>NUCLEOTIDE SEQUENCE [LARGE SCALE GENOMIC DNA]</scope>
    <source>
        <strain evidence="4">F 1598</strain>
    </source>
</reference>
<organism evidence="3 4">
    <name type="scientific">Piloderma croceum (strain F 1598)</name>
    <dbReference type="NCBI Taxonomy" id="765440"/>
    <lineage>
        <taxon>Eukaryota</taxon>
        <taxon>Fungi</taxon>
        <taxon>Dikarya</taxon>
        <taxon>Basidiomycota</taxon>
        <taxon>Agaricomycotina</taxon>
        <taxon>Agaricomycetes</taxon>
        <taxon>Agaricomycetidae</taxon>
        <taxon>Atheliales</taxon>
        <taxon>Atheliaceae</taxon>
        <taxon>Piloderma</taxon>
    </lineage>
</organism>
<gene>
    <name evidence="3" type="ORF">PILCRDRAFT_826141</name>
</gene>
<sequence>MSDYYQDQRPPHYQPPGGQPPAQIGQNDFVSDEDFEKMVTSGSFGGPPKRQPEKVIGPEDFGEWNDRPRPQHGSGAGGFPEPTPSRFDDDVPGYRRPSPSAAPSGREYGYPEGPGSRPSTERDEYIEPGVGFGGYGPGRGGPPARQRAERDDYLEPGVGPGRYGAGRGGMPSGPGGERDDFIEPDVGSGHYGARNEEYHERPHDGSYGSAGYGRGGGESNYGRGGYGREEPTYGEDDYGRSGQGYGRGEPGHGRGGEHGYGRDGSYGRGRGRGYSDESEFAPGPGRGGYGGGRDGYGEGGYTEEGYGRGRGRGGKGGYEEDAYSEEAYGSGRPPPQAHPYAHLPALASAHDEYTDPELFHQAAQKLHHSQQEHDQHSPGAGGKYDTFESHFANHAQAYGSDADHSSPMDTDAIGSAAAFEALKMSVAQNQSRPASSASPSPSGSPPHKTQPKQEEESGGGFPAQDTIMAMAMGKLSGLGGLGGGSSSHASENPQDKIIALAMSQAGKLFDKKNGGAGGGNPAAKVDAMHSAASTAMRLCGQYKTTGKVNLEPGEMQNLMGAAMSFI</sequence>
<dbReference type="EMBL" id="KN833032">
    <property type="protein sequence ID" value="KIM76745.1"/>
    <property type="molecule type" value="Genomic_DNA"/>
</dbReference>
<dbReference type="InterPro" id="IPR056138">
    <property type="entry name" value="DUF7721"/>
</dbReference>
<dbReference type="HOGENOM" id="CLU_459344_0_0_1"/>
<feature type="compositionally biased region" description="Low complexity" evidence="1">
    <location>
        <begin position="431"/>
        <end position="441"/>
    </location>
</feature>
<protein>
    <recommendedName>
        <fullName evidence="2">DUF7721 domain-containing protein</fullName>
    </recommendedName>
</protein>
<feature type="region of interest" description="Disordered" evidence="1">
    <location>
        <begin position="353"/>
        <end position="388"/>
    </location>
</feature>
<feature type="compositionally biased region" description="Gly residues" evidence="1">
    <location>
        <begin position="284"/>
        <end position="302"/>
    </location>
</feature>
<feature type="region of interest" description="Disordered" evidence="1">
    <location>
        <begin position="426"/>
        <end position="463"/>
    </location>
</feature>
<dbReference type="AlphaFoldDB" id="A0A0C3EW53"/>
<evidence type="ECO:0000313" key="3">
    <source>
        <dbReference type="EMBL" id="KIM76745.1"/>
    </source>
</evidence>
<feature type="non-terminal residue" evidence="3">
    <location>
        <position position="566"/>
    </location>
</feature>
<evidence type="ECO:0000256" key="1">
    <source>
        <dbReference type="SAM" id="MobiDB-lite"/>
    </source>
</evidence>
<feature type="region of interest" description="Disordered" evidence="1">
    <location>
        <begin position="1"/>
        <end position="340"/>
    </location>
</feature>
<evidence type="ECO:0000259" key="2">
    <source>
        <dbReference type="Pfam" id="PF24845"/>
    </source>
</evidence>
<keyword evidence="4" id="KW-1185">Reference proteome</keyword>
<feature type="compositionally biased region" description="Gly residues" evidence="1">
    <location>
        <begin position="158"/>
        <end position="175"/>
    </location>
</feature>
<evidence type="ECO:0000313" key="4">
    <source>
        <dbReference type="Proteomes" id="UP000054166"/>
    </source>
</evidence>